<dbReference type="InterPro" id="IPR000700">
    <property type="entry name" value="PAS-assoc_C"/>
</dbReference>
<dbReference type="Pfam" id="PF00072">
    <property type="entry name" value="Response_reg"/>
    <property type="match status" value="2"/>
</dbReference>
<dbReference type="FunFam" id="3.30.565.10:FF:000010">
    <property type="entry name" value="Sensor histidine kinase RcsC"/>
    <property type="match status" value="1"/>
</dbReference>
<dbReference type="PROSITE" id="PS50112">
    <property type="entry name" value="PAS"/>
    <property type="match status" value="1"/>
</dbReference>
<dbReference type="Pfam" id="PF01627">
    <property type="entry name" value="Hpt"/>
    <property type="match status" value="1"/>
</dbReference>
<feature type="modified residue" description="4-aspartylphosphate" evidence="17">
    <location>
        <position position="876"/>
    </location>
</feature>
<evidence type="ECO:0000256" key="8">
    <source>
        <dbReference type="ARBA" id="ARBA00022741"/>
    </source>
</evidence>
<dbReference type="InterPro" id="IPR035965">
    <property type="entry name" value="PAS-like_dom_sf"/>
</dbReference>
<dbReference type="CDD" id="cd00156">
    <property type="entry name" value="REC"/>
    <property type="match status" value="1"/>
</dbReference>
<dbReference type="Pfam" id="PF00512">
    <property type="entry name" value="HisKA"/>
    <property type="match status" value="1"/>
</dbReference>
<dbReference type="CDD" id="cd00130">
    <property type="entry name" value="PAS"/>
    <property type="match status" value="1"/>
</dbReference>
<evidence type="ECO:0000256" key="16">
    <source>
        <dbReference type="PROSITE-ProRule" id="PRU00110"/>
    </source>
</evidence>
<reference evidence="26 27" key="1">
    <citation type="journal article" date="2022" name="IScience">
        <title>An ultrasensitive nanofiber-based assay for enzymatic hydrolysis and deep-sea microbial degradation of cellulose.</title>
        <authorList>
            <person name="Tsudome M."/>
            <person name="Tachioka M."/>
            <person name="Miyazaki M."/>
            <person name="Uchimura K."/>
            <person name="Tsuda M."/>
            <person name="Takaki Y."/>
            <person name="Deguchi S."/>
        </authorList>
    </citation>
    <scope>NUCLEOTIDE SEQUENCE [LARGE SCALE GENOMIC DNA]</scope>
    <source>
        <strain evidence="26 27">GE09</strain>
    </source>
</reference>
<dbReference type="PROSITE" id="PS50109">
    <property type="entry name" value="HIS_KIN"/>
    <property type="match status" value="1"/>
</dbReference>
<evidence type="ECO:0000259" key="23">
    <source>
        <dbReference type="PROSITE" id="PS50113"/>
    </source>
</evidence>
<evidence type="ECO:0000256" key="7">
    <source>
        <dbReference type="ARBA" id="ARBA00022692"/>
    </source>
</evidence>
<comment type="subunit">
    <text evidence="14">At low DSF concentrations, interacts with RpfF.</text>
</comment>
<evidence type="ECO:0000256" key="14">
    <source>
        <dbReference type="ARBA" id="ARBA00064003"/>
    </source>
</evidence>
<comment type="subcellular location">
    <subcellularLocation>
        <location evidence="2">Cell membrane</location>
        <topology evidence="2">Multi-pass membrane protein</topology>
    </subcellularLocation>
</comment>
<evidence type="ECO:0000256" key="11">
    <source>
        <dbReference type="ARBA" id="ARBA00022989"/>
    </source>
</evidence>
<evidence type="ECO:0000256" key="9">
    <source>
        <dbReference type="ARBA" id="ARBA00022777"/>
    </source>
</evidence>
<keyword evidence="12" id="KW-0902">Two-component regulatory system</keyword>
<feature type="modified residue" description="Phosphohistidine" evidence="16">
    <location>
        <position position="1185"/>
    </location>
</feature>
<keyword evidence="18" id="KW-0175">Coiled coil</keyword>
<proteinExistence type="predicted"/>
<dbReference type="PROSITE" id="PS50110">
    <property type="entry name" value="RESPONSE_REGULATORY"/>
    <property type="match status" value="2"/>
</dbReference>
<evidence type="ECO:0000256" key="17">
    <source>
        <dbReference type="PROSITE-ProRule" id="PRU00169"/>
    </source>
</evidence>
<feature type="transmembrane region" description="Helical" evidence="19">
    <location>
        <begin position="344"/>
        <end position="362"/>
    </location>
</feature>
<dbReference type="CDD" id="cd00088">
    <property type="entry name" value="HPT"/>
    <property type="match status" value="1"/>
</dbReference>
<dbReference type="InterPro" id="IPR011006">
    <property type="entry name" value="CheY-like_superfamily"/>
</dbReference>
<evidence type="ECO:0000256" key="1">
    <source>
        <dbReference type="ARBA" id="ARBA00000085"/>
    </source>
</evidence>
<dbReference type="CDD" id="cd18773">
    <property type="entry name" value="PDC1_HK_sensor"/>
    <property type="match status" value="1"/>
</dbReference>
<evidence type="ECO:0000256" key="13">
    <source>
        <dbReference type="ARBA" id="ARBA00023136"/>
    </source>
</evidence>
<dbReference type="Gene3D" id="3.30.450.20">
    <property type="entry name" value="PAS domain"/>
    <property type="match status" value="1"/>
</dbReference>
<dbReference type="SMART" id="SM00388">
    <property type="entry name" value="HisKA"/>
    <property type="match status" value="1"/>
</dbReference>
<dbReference type="SUPFAM" id="SSF158472">
    <property type="entry name" value="HAMP domain-like"/>
    <property type="match status" value="1"/>
</dbReference>
<organism evidence="26 27">
    <name type="scientific">Marinagarivorans cellulosilyticus</name>
    <dbReference type="NCBI Taxonomy" id="2721545"/>
    <lineage>
        <taxon>Bacteria</taxon>
        <taxon>Pseudomonadati</taxon>
        <taxon>Pseudomonadota</taxon>
        <taxon>Gammaproteobacteria</taxon>
        <taxon>Cellvibrionales</taxon>
        <taxon>Cellvibrionaceae</taxon>
        <taxon>Marinagarivorans</taxon>
    </lineage>
</organism>
<dbReference type="Pfam" id="PF00672">
    <property type="entry name" value="HAMP"/>
    <property type="match status" value="1"/>
</dbReference>
<protein>
    <recommendedName>
        <fullName evidence="15">Sensory/regulatory protein RpfC</fullName>
        <ecNumber evidence="3">2.7.13.3</ecNumber>
    </recommendedName>
</protein>
<gene>
    <name evidence="26" type="ORF">MARGE09_P3614</name>
</gene>
<dbReference type="InterPro" id="IPR001789">
    <property type="entry name" value="Sig_transdc_resp-reg_receiver"/>
</dbReference>
<evidence type="ECO:0000259" key="22">
    <source>
        <dbReference type="PROSITE" id="PS50112"/>
    </source>
</evidence>
<feature type="domain" description="Response regulatory" evidence="21">
    <location>
        <begin position="987"/>
        <end position="1108"/>
    </location>
</feature>
<dbReference type="InterPro" id="IPR036641">
    <property type="entry name" value="HPT_dom_sf"/>
</dbReference>
<evidence type="ECO:0000256" key="6">
    <source>
        <dbReference type="ARBA" id="ARBA00022679"/>
    </source>
</evidence>
<evidence type="ECO:0000256" key="10">
    <source>
        <dbReference type="ARBA" id="ARBA00022840"/>
    </source>
</evidence>
<dbReference type="Gene3D" id="1.20.120.160">
    <property type="entry name" value="HPT domain"/>
    <property type="match status" value="1"/>
</dbReference>
<keyword evidence="9" id="KW-0418">Kinase</keyword>
<dbReference type="GO" id="GO:0000155">
    <property type="term" value="F:phosphorelay sensor kinase activity"/>
    <property type="evidence" value="ECO:0007669"/>
    <property type="project" value="InterPro"/>
</dbReference>
<keyword evidence="10" id="KW-0067">ATP-binding</keyword>
<comment type="catalytic activity">
    <reaction evidence="1">
        <text>ATP + protein L-histidine = ADP + protein N-phospho-L-histidine.</text>
        <dbReference type="EC" id="2.7.13.3"/>
    </reaction>
</comment>
<dbReference type="AlphaFoldDB" id="A0AAN1WKS8"/>
<accession>A0AAN1WKS8</accession>
<keyword evidence="4" id="KW-1003">Cell membrane</keyword>
<evidence type="ECO:0000259" key="21">
    <source>
        <dbReference type="PROSITE" id="PS50110"/>
    </source>
</evidence>
<feature type="transmembrane region" description="Helical" evidence="19">
    <location>
        <begin position="17"/>
        <end position="37"/>
    </location>
</feature>
<keyword evidence="8" id="KW-0547">Nucleotide-binding</keyword>
<dbReference type="PROSITE" id="PS50885">
    <property type="entry name" value="HAMP"/>
    <property type="match status" value="1"/>
</dbReference>
<dbReference type="Gene3D" id="3.30.565.10">
    <property type="entry name" value="Histidine kinase-like ATPase, C-terminal domain"/>
    <property type="match status" value="1"/>
</dbReference>
<dbReference type="InterPro" id="IPR004358">
    <property type="entry name" value="Sig_transdc_His_kin-like_C"/>
</dbReference>
<evidence type="ECO:0000313" key="26">
    <source>
        <dbReference type="EMBL" id="BCD99412.1"/>
    </source>
</evidence>
<sequence length="1243" mass="137997">MERRFVPQKLRNKLTQWFLVVAIPPVLLVSLLGYINVKSSLQAAIRSELETTASNNKAFIENWFFYRDKDIESLAQSYEVAQLLQNLSLDFKASQKALNDYTQSFSWQQVTFEHATNIHQFLANYDYIYDIFLIDKHANILYSLAHESDLGTNLRTGPYANTRFAKAVDRTLQSGETLYSDLERYAPSNHLISSFFTAAIVDERGNRAGVFAVQVRIDRILDVLSNGGKQHYLVGTDGLLRSAVPNLSNPRAKAGKNKNQKSKVEYASLQDMVLNKKIKLQVINENSTESKDDAVDASVYRGPFGYDVVGIQNTVQALNVSWVLVSEIDERLAFSAVYWLRNSLVVILLLSVAGIAIFTFSITRKITTPIRRLSEAAKLAAKGNLEQSFQVDSDDEIADLASALHTMLDARRNYETQLKNHNKTLEQAMFELEEQRIALAHHAIVAITDLDGTITYGNQKLADISGYALEDIVGENHWVLISGNHSKEFFDELYQCIENGQIWQGVMCNKDREGSVYWVSGTVVPVKNIDGSIKHYISIFTDITEQKNTQLALEHESERAEAANQAKSDFLACMSHEIRTPMNGVLGMLGLLRRTRLTPEQARKVEIADTSAKSLLTIINDILDFSKIDAGKLSLENIDFELTPLFSEIADTYAFKAEEKGLELILDTHKIDCTRVVGDPTRVRQIVTNLLGNALKFTEKGEVIVRVVSQPIAGEQPETDQVRIVIEVEDSGIGIPDHKKSDLFSAFTQADTSTTRQYGGTGLGLSIVRQLCDLMNGRVSVTSTLGSGSCFRCEIVLNKGCMQAPLMPVVDLSGRRVLIVDDNAVNLSIFAEQLKIKDIQVVCASSAEEAIHYLQQASSTENNTTNEALFDAAIIDFQMPNTNGAMLGMALKKDERWRDIPLVMMTSQGNPGDAAQMASYGFSGFFSKPTPSTVLYNALAIIFENGPVLASATPLLTHDFVTSLTHKQLEASEIDRNDGAIDVSNLNILLVEDNPVNQELVSLLLADTQANLIIANHGQEALDLLNADNTEFNIILMDCQMPVLDGFAASQAIRSGQAGERYRAIPIVAMTANAMKEDRERCINAGMDDYMSKPINEDLLIKMLKHWGRNAVKPSSSEQKVDITPSNSVALKAWDYEAMLKRVGNKPERLVRLIGLYLDNEKSIMDDLEKCISQQAYDKARECCHTLRGVAGNMGGVALAKCSQKLENACEDGNKAVIAGHYKEVLAAKKILEQQLIEYQSKR</sequence>
<dbReference type="InterPro" id="IPR003661">
    <property type="entry name" value="HisK_dim/P_dom"/>
</dbReference>
<dbReference type="PRINTS" id="PR00344">
    <property type="entry name" value="BCTRLSENSOR"/>
</dbReference>
<keyword evidence="27" id="KW-1185">Reference proteome</keyword>
<dbReference type="Gene3D" id="1.10.287.130">
    <property type="match status" value="1"/>
</dbReference>
<dbReference type="InterPro" id="IPR003594">
    <property type="entry name" value="HATPase_dom"/>
</dbReference>
<dbReference type="SMART" id="SM00448">
    <property type="entry name" value="REC"/>
    <property type="match status" value="2"/>
</dbReference>
<keyword evidence="13 19" id="KW-0472">Membrane</keyword>
<dbReference type="Pfam" id="PF02743">
    <property type="entry name" value="dCache_1"/>
    <property type="match status" value="1"/>
</dbReference>
<dbReference type="SUPFAM" id="SSF55874">
    <property type="entry name" value="ATPase domain of HSP90 chaperone/DNA topoisomerase II/histidine kinase"/>
    <property type="match status" value="1"/>
</dbReference>
<name>A0AAN1WKS8_9GAMM</name>
<dbReference type="EMBL" id="AP023086">
    <property type="protein sequence ID" value="BCD99412.1"/>
    <property type="molecule type" value="Genomic_DNA"/>
</dbReference>
<keyword evidence="11 19" id="KW-1133">Transmembrane helix</keyword>
<dbReference type="Gene3D" id="3.40.50.2300">
    <property type="match status" value="2"/>
</dbReference>
<dbReference type="Pfam" id="PF13426">
    <property type="entry name" value="PAS_9"/>
    <property type="match status" value="1"/>
</dbReference>
<dbReference type="SMART" id="SM00304">
    <property type="entry name" value="HAMP"/>
    <property type="match status" value="1"/>
</dbReference>
<dbReference type="InterPro" id="IPR036890">
    <property type="entry name" value="HATPase_C_sf"/>
</dbReference>
<dbReference type="Gene3D" id="6.10.340.10">
    <property type="match status" value="1"/>
</dbReference>
<dbReference type="InterPro" id="IPR001610">
    <property type="entry name" value="PAC"/>
</dbReference>
<evidence type="ECO:0000313" key="27">
    <source>
        <dbReference type="Proteomes" id="UP001320119"/>
    </source>
</evidence>
<evidence type="ECO:0000256" key="12">
    <source>
        <dbReference type="ARBA" id="ARBA00023012"/>
    </source>
</evidence>
<feature type="domain" description="HPt" evidence="25">
    <location>
        <begin position="1146"/>
        <end position="1239"/>
    </location>
</feature>
<dbReference type="KEGG" id="marq:MARGE09_P3614"/>
<feature type="domain" description="HAMP" evidence="24">
    <location>
        <begin position="364"/>
        <end position="416"/>
    </location>
</feature>
<dbReference type="CDD" id="cd00082">
    <property type="entry name" value="HisKA"/>
    <property type="match status" value="1"/>
</dbReference>
<evidence type="ECO:0000256" key="18">
    <source>
        <dbReference type="SAM" id="Coils"/>
    </source>
</evidence>
<keyword evidence="7 19" id="KW-0812">Transmembrane</keyword>
<dbReference type="PANTHER" id="PTHR45339">
    <property type="entry name" value="HYBRID SIGNAL TRANSDUCTION HISTIDINE KINASE J"/>
    <property type="match status" value="1"/>
</dbReference>
<feature type="domain" description="Response regulatory" evidence="21">
    <location>
        <begin position="816"/>
        <end position="943"/>
    </location>
</feature>
<dbReference type="InterPro" id="IPR000014">
    <property type="entry name" value="PAS"/>
</dbReference>
<dbReference type="SUPFAM" id="SSF47384">
    <property type="entry name" value="Homodimeric domain of signal transducing histidine kinase"/>
    <property type="match status" value="1"/>
</dbReference>
<dbReference type="InterPro" id="IPR005467">
    <property type="entry name" value="His_kinase_dom"/>
</dbReference>
<evidence type="ECO:0000256" key="4">
    <source>
        <dbReference type="ARBA" id="ARBA00022475"/>
    </source>
</evidence>
<feature type="domain" description="Histidine kinase" evidence="20">
    <location>
        <begin position="573"/>
        <end position="799"/>
    </location>
</feature>
<dbReference type="GO" id="GO:0005524">
    <property type="term" value="F:ATP binding"/>
    <property type="evidence" value="ECO:0007669"/>
    <property type="project" value="UniProtKB-KW"/>
</dbReference>
<evidence type="ECO:0000259" key="20">
    <source>
        <dbReference type="PROSITE" id="PS50109"/>
    </source>
</evidence>
<dbReference type="EC" id="2.7.13.3" evidence="3"/>
<feature type="domain" description="PAS" evidence="22">
    <location>
        <begin position="445"/>
        <end position="500"/>
    </location>
</feature>
<evidence type="ECO:0000256" key="3">
    <source>
        <dbReference type="ARBA" id="ARBA00012438"/>
    </source>
</evidence>
<dbReference type="InterPro" id="IPR036097">
    <property type="entry name" value="HisK_dim/P_sf"/>
</dbReference>
<dbReference type="CDD" id="cd16922">
    <property type="entry name" value="HATPase_EvgS-ArcB-TorS-like"/>
    <property type="match status" value="1"/>
</dbReference>
<dbReference type="InterPro" id="IPR033479">
    <property type="entry name" value="dCache_1"/>
</dbReference>
<dbReference type="CDD" id="cd17546">
    <property type="entry name" value="REC_hyHK_CKI1_RcsC-like"/>
    <property type="match status" value="1"/>
</dbReference>
<evidence type="ECO:0000256" key="19">
    <source>
        <dbReference type="SAM" id="Phobius"/>
    </source>
</evidence>
<dbReference type="RefSeq" id="WP_236984678.1">
    <property type="nucleotide sequence ID" value="NZ_AP023086.1"/>
</dbReference>
<dbReference type="PANTHER" id="PTHR45339:SF1">
    <property type="entry name" value="HYBRID SIGNAL TRANSDUCTION HISTIDINE KINASE J"/>
    <property type="match status" value="1"/>
</dbReference>
<dbReference type="Proteomes" id="UP001320119">
    <property type="component" value="Chromosome"/>
</dbReference>
<dbReference type="SMART" id="SM00086">
    <property type="entry name" value="PAC"/>
    <property type="match status" value="1"/>
</dbReference>
<dbReference type="SMART" id="SM00387">
    <property type="entry name" value="HATPase_c"/>
    <property type="match status" value="1"/>
</dbReference>
<dbReference type="SUPFAM" id="SSF52172">
    <property type="entry name" value="CheY-like"/>
    <property type="match status" value="2"/>
</dbReference>
<dbReference type="PROSITE" id="PS50113">
    <property type="entry name" value="PAC"/>
    <property type="match status" value="1"/>
</dbReference>
<evidence type="ECO:0000259" key="25">
    <source>
        <dbReference type="PROSITE" id="PS50894"/>
    </source>
</evidence>
<dbReference type="Pfam" id="PF02518">
    <property type="entry name" value="HATPase_c"/>
    <property type="match status" value="1"/>
</dbReference>
<dbReference type="NCBIfam" id="TIGR00229">
    <property type="entry name" value="sensory_box"/>
    <property type="match status" value="1"/>
</dbReference>
<dbReference type="InterPro" id="IPR003660">
    <property type="entry name" value="HAMP_dom"/>
</dbReference>
<dbReference type="SUPFAM" id="SSF55785">
    <property type="entry name" value="PYP-like sensor domain (PAS domain)"/>
    <property type="match status" value="1"/>
</dbReference>
<evidence type="ECO:0000256" key="5">
    <source>
        <dbReference type="ARBA" id="ARBA00022553"/>
    </source>
</evidence>
<dbReference type="InterPro" id="IPR008207">
    <property type="entry name" value="Sig_transdc_His_kin_Hpt_dom"/>
</dbReference>
<dbReference type="GO" id="GO:0005886">
    <property type="term" value="C:plasma membrane"/>
    <property type="evidence" value="ECO:0007669"/>
    <property type="project" value="UniProtKB-SubCell"/>
</dbReference>
<evidence type="ECO:0000256" key="15">
    <source>
        <dbReference type="ARBA" id="ARBA00068150"/>
    </source>
</evidence>
<feature type="domain" description="PAC" evidence="23">
    <location>
        <begin position="501"/>
        <end position="555"/>
    </location>
</feature>
<dbReference type="SUPFAM" id="SSF47226">
    <property type="entry name" value="Histidine-containing phosphotransfer domain, HPT domain"/>
    <property type="match status" value="1"/>
</dbReference>
<keyword evidence="5 17" id="KW-0597">Phosphoprotein</keyword>
<evidence type="ECO:0000259" key="24">
    <source>
        <dbReference type="PROSITE" id="PS50885"/>
    </source>
</evidence>
<dbReference type="CDD" id="cd06225">
    <property type="entry name" value="HAMP"/>
    <property type="match status" value="1"/>
</dbReference>
<dbReference type="PROSITE" id="PS50894">
    <property type="entry name" value="HPT"/>
    <property type="match status" value="1"/>
</dbReference>
<keyword evidence="6" id="KW-0808">Transferase</keyword>
<evidence type="ECO:0000256" key="2">
    <source>
        <dbReference type="ARBA" id="ARBA00004651"/>
    </source>
</evidence>
<feature type="coiled-coil region" evidence="18">
    <location>
        <begin position="411"/>
        <end position="438"/>
    </location>
</feature>
<feature type="modified residue" description="4-aspartylphosphate" evidence="17">
    <location>
        <position position="1038"/>
    </location>
</feature>
<dbReference type="FunFam" id="1.10.287.130:FF:000002">
    <property type="entry name" value="Two-component osmosensing histidine kinase"/>
    <property type="match status" value="1"/>
</dbReference>